<dbReference type="InterPro" id="IPR013096">
    <property type="entry name" value="Cupin_2"/>
</dbReference>
<dbReference type="RefSeq" id="WP_115415488.1">
    <property type="nucleotide sequence ID" value="NZ_CP031357.1"/>
</dbReference>
<dbReference type="PANTHER" id="PTHR36440:SF1">
    <property type="entry name" value="PUTATIVE (AFU_ORTHOLOGUE AFUA_8G07350)-RELATED"/>
    <property type="match status" value="1"/>
</dbReference>
<dbReference type="OrthoDB" id="122936at2"/>
<dbReference type="Proteomes" id="UP000254508">
    <property type="component" value="Chromosome"/>
</dbReference>
<dbReference type="EMBL" id="CP031357">
    <property type="protein sequence ID" value="AXK41299.1"/>
    <property type="molecule type" value="Genomic_DNA"/>
</dbReference>
<dbReference type="Gene3D" id="2.60.120.10">
    <property type="entry name" value="Jelly Rolls"/>
    <property type="match status" value="1"/>
</dbReference>
<reference evidence="3" key="1">
    <citation type="submission" date="2018-07" db="EMBL/GenBank/DDBJ databases">
        <title>Genome sequence of Erythrobacter strain YH-07, an antagonistic bacterium isolated from Yellow Sea.</title>
        <authorList>
            <person name="Tang T."/>
            <person name="Liu Q."/>
            <person name="Sun X."/>
        </authorList>
    </citation>
    <scope>NUCLEOTIDE SEQUENCE [LARGE SCALE GENOMIC DNA]</scope>
    <source>
        <strain evidence="3">YH-07</strain>
    </source>
</reference>
<dbReference type="InterPro" id="IPR014710">
    <property type="entry name" value="RmlC-like_jellyroll"/>
</dbReference>
<dbReference type="SUPFAM" id="SSF51182">
    <property type="entry name" value="RmlC-like cupins"/>
    <property type="match status" value="1"/>
</dbReference>
<evidence type="ECO:0000313" key="2">
    <source>
        <dbReference type="EMBL" id="AXK41299.1"/>
    </source>
</evidence>
<name>A0A345YBJ7_9SPHN</name>
<evidence type="ECO:0000259" key="1">
    <source>
        <dbReference type="Pfam" id="PF07883"/>
    </source>
</evidence>
<keyword evidence="3" id="KW-1185">Reference proteome</keyword>
<accession>A0A345YBJ7</accession>
<dbReference type="Pfam" id="PF07883">
    <property type="entry name" value="Cupin_2"/>
    <property type="match status" value="1"/>
</dbReference>
<dbReference type="InterPro" id="IPR011051">
    <property type="entry name" value="RmlC_Cupin_sf"/>
</dbReference>
<dbReference type="InterPro" id="IPR053146">
    <property type="entry name" value="QDO-like"/>
</dbReference>
<evidence type="ECO:0000313" key="3">
    <source>
        <dbReference type="Proteomes" id="UP000254508"/>
    </source>
</evidence>
<dbReference type="PANTHER" id="PTHR36440">
    <property type="entry name" value="PUTATIVE (AFU_ORTHOLOGUE AFUA_8G07350)-RELATED"/>
    <property type="match status" value="1"/>
</dbReference>
<organism evidence="2 3">
    <name type="scientific">Erythrobacter aureus</name>
    <dbReference type="NCBI Taxonomy" id="2182384"/>
    <lineage>
        <taxon>Bacteria</taxon>
        <taxon>Pseudomonadati</taxon>
        <taxon>Pseudomonadota</taxon>
        <taxon>Alphaproteobacteria</taxon>
        <taxon>Sphingomonadales</taxon>
        <taxon>Erythrobacteraceae</taxon>
        <taxon>Erythrobacter/Porphyrobacter group</taxon>
        <taxon>Erythrobacter</taxon>
    </lineage>
</organism>
<feature type="domain" description="Cupin type-2" evidence="1">
    <location>
        <begin position="44"/>
        <end position="111"/>
    </location>
</feature>
<dbReference type="KEGG" id="err:DVR09_02225"/>
<dbReference type="AlphaFoldDB" id="A0A345YBJ7"/>
<protein>
    <submittedName>
        <fullName evidence="2">Cupin domain-containing protein</fullName>
    </submittedName>
</protein>
<sequence length="154" mass="15961">MSSSTNDPAGLAGKLAATSRARFSGIDAKILLGGEKATSTVMAMSVAPGMGSPAHISHDESKIFHVTAGDLVFLVGEEKMNVTVGDTIHVPKGFVHSFVTVGSEDAAMLLVATPSGHDRFFTALADLEVPHDQDEVAQVCSTYNQTIVGPPVAP</sequence>
<proteinExistence type="predicted"/>
<gene>
    <name evidence="2" type="ORF">DVR09_02225</name>
</gene>